<proteinExistence type="predicted"/>
<organism evidence="1 2">
    <name type="scientific">Solanum commersonii</name>
    <name type="common">Commerson's wild potato</name>
    <name type="synonym">Commerson's nightshade</name>
    <dbReference type="NCBI Taxonomy" id="4109"/>
    <lineage>
        <taxon>Eukaryota</taxon>
        <taxon>Viridiplantae</taxon>
        <taxon>Streptophyta</taxon>
        <taxon>Embryophyta</taxon>
        <taxon>Tracheophyta</taxon>
        <taxon>Spermatophyta</taxon>
        <taxon>Magnoliopsida</taxon>
        <taxon>eudicotyledons</taxon>
        <taxon>Gunneridae</taxon>
        <taxon>Pentapetalae</taxon>
        <taxon>asterids</taxon>
        <taxon>lamiids</taxon>
        <taxon>Solanales</taxon>
        <taxon>Solanaceae</taxon>
        <taxon>Solanoideae</taxon>
        <taxon>Solaneae</taxon>
        <taxon>Solanum</taxon>
    </lineage>
</organism>
<comment type="caution">
    <text evidence="1">The sequence shown here is derived from an EMBL/GenBank/DDBJ whole genome shotgun (WGS) entry which is preliminary data.</text>
</comment>
<dbReference type="EMBL" id="JACXVP010000433">
    <property type="protein sequence ID" value="KAG5567886.1"/>
    <property type="molecule type" value="Genomic_DNA"/>
</dbReference>
<evidence type="ECO:0000313" key="1">
    <source>
        <dbReference type="EMBL" id="KAG5567886.1"/>
    </source>
</evidence>
<protein>
    <submittedName>
        <fullName evidence="1">Uncharacterized protein</fullName>
    </submittedName>
</protein>
<gene>
    <name evidence="1" type="ORF">H5410_065098</name>
</gene>
<accession>A0A9J5VY46</accession>
<reference evidence="1" key="1">
    <citation type="submission" date="2020-09" db="EMBL/GenBank/DDBJ databases">
        <title>De no assembly of potato wild relative species, Solanum commersonii.</title>
        <authorList>
            <person name="Cho K."/>
        </authorList>
    </citation>
    <scope>NUCLEOTIDE SEQUENCE</scope>
    <source>
        <strain evidence="1">LZ3.2</strain>
        <tissue evidence="1">Leaf</tissue>
    </source>
</reference>
<sequence length="116" mass="13321">MIKLRKEHAPIAHKRKNYEDFIPQQGKSKLVHTSSKKGVTTSVHVIGETLVKRKSVPTLQVLSGFGRTIVTEEHDINDLPNRKRCKRKSVIPATSLDQFKNKRYTVMKQKLITTKE</sequence>
<name>A0A9J5VY46_SOLCO</name>
<evidence type="ECO:0000313" key="2">
    <source>
        <dbReference type="Proteomes" id="UP000824120"/>
    </source>
</evidence>
<dbReference type="AlphaFoldDB" id="A0A9J5VY46"/>
<keyword evidence="2" id="KW-1185">Reference proteome</keyword>
<dbReference type="Proteomes" id="UP000824120">
    <property type="component" value="Unassembled WGS sequence"/>
</dbReference>